<dbReference type="GO" id="GO:0070736">
    <property type="term" value="F:protein-glycine ligase activity, initiating"/>
    <property type="evidence" value="ECO:0007669"/>
    <property type="project" value="TreeGrafter"/>
</dbReference>
<dbReference type="InterPro" id="IPR051437">
    <property type="entry name" value="TTLL_monoglycylase"/>
</dbReference>
<sequence>MPATHPEVCRNFVSLPALDLDRLREARVVVDKAVKMHKVFSIQGRYPVIREGLRARGWVERCMVYSKRRVRRHQSSRNRTDSNYAVCSDRDDGELEAWLTQKTNRGYLCTHHHFINIWFFFSDNSNDAEKEKDADRLHNSRLVWNEMVYFYWTNRRKAINTKNLHKEQITNHFSKAGNLTTKTGLCLNLRKLHWFDSADPDTFFPRCYRLAALDERHAFIAVLLSFYLNLVIDEVTFAICPHLPSKTSEASTDSVATLERHMTTVVDAAEEPDKNEYVNSKIT</sequence>
<keyword evidence="1" id="KW-0436">Ligase</keyword>
<dbReference type="Ensembl" id="ENSMZET00005015006.1">
    <property type="protein sequence ID" value="ENSMZEP00005014523.1"/>
    <property type="gene ID" value="ENSMZEG00005010924.1"/>
</dbReference>
<dbReference type="GO" id="GO:0060271">
    <property type="term" value="P:cilium assembly"/>
    <property type="evidence" value="ECO:0007669"/>
    <property type="project" value="TreeGrafter"/>
</dbReference>
<evidence type="ECO:0000313" key="4">
    <source>
        <dbReference type="Ensembl" id="ENSMZEP00005014523.1"/>
    </source>
</evidence>
<dbReference type="Proteomes" id="UP000265160">
    <property type="component" value="LG5"/>
</dbReference>
<dbReference type="GO" id="GO:0005930">
    <property type="term" value="C:axoneme"/>
    <property type="evidence" value="ECO:0007669"/>
    <property type="project" value="TreeGrafter"/>
</dbReference>
<evidence type="ECO:0000256" key="2">
    <source>
        <dbReference type="ARBA" id="ARBA00022741"/>
    </source>
</evidence>
<dbReference type="GO" id="GO:0015630">
    <property type="term" value="C:microtubule cytoskeleton"/>
    <property type="evidence" value="ECO:0007669"/>
    <property type="project" value="TreeGrafter"/>
</dbReference>
<reference evidence="4" key="2">
    <citation type="submission" date="2025-08" db="UniProtKB">
        <authorList>
            <consortium name="Ensembl"/>
        </authorList>
    </citation>
    <scope>IDENTIFICATION</scope>
</reference>
<keyword evidence="3" id="KW-0067">ATP-binding</keyword>
<evidence type="ECO:0000256" key="1">
    <source>
        <dbReference type="ARBA" id="ARBA00022598"/>
    </source>
</evidence>
<organism evidence="4 5">
    <name type="scientific">Maylandia zebra</name>
    <name type="common">zebra mbuna</name>
    <dbReference type="NCBI Taxonomy" id="106582"/>
    <lineage>
        <taxon>Eukaryota</taxon>
        <taxon>Metazoa</taxon>
        <taxon>Chordata</taxon>
        <taxon>Craniata</taxon>
        <taxon>Vertebrata</taxon>
        <taxon>Euteleostomi</taxon>
        <taxon>Actinopterygii</taxon>
        <taxon>Neopterygii</taxon>
        <taxon>Teleostei</taxon>
        <taxon>Neoteleostei</taxon>
        <taxon>Acanthomorphata</taxon>
        <taxon>Ovalentaria</taxon>
        <taxon>Cichlomorphae</taxon>
        <taxon>Cichliformes</taxon>
        <taxon>Cichlidae</taxon>
        <taxon>African cichlids</taxon>
        <taxon>Pseudocrenilabrinae</taxon>
        <taxon>Haplochromini</taxon>
        <taxon>Maylandia</taxon>
        <taxon>Maylandia zebra complex</taxon>
    </lineage>
</organism>
<dbReference type="AlphaFoldDB" id="A0A3P9BX17"/>
<evidence type="ECO:0000313" key="5">
    <source>
        <dbReference type="Proteomes" id="UP000265160"/>
    </source>
</evidence>
<reference evidence="4" key="3">
    <citation type="submission" date="2025-09" db="UniProtKB">
        <authorList>
            <consortium name="Ensembl"/>
        </authorList>
    </citation>
    <scope>IDENTIFICATION</scope>
</reference>
<proteinExistence type="predicted"/>
<dbReference type="GeneTree" id="ENSGT00940000154857"/>
<reference evidence="4 5" key="1">
    <citation type="journal article" date="2014" name="Nature">
        <title>The genomic substrate for adaptive radiation in African cichlid fish.</title>
        <authorList>
            <person name="Brawand D."/>
            <person name="Wagner C.E."/>
            <person name="Li Y.I."/>
            <person name="Malinsky M."/>
            <person name="Keller I."/>
            <person name="Fan S."/>
            <person name="Simakov O."/>
            <person name="Ng A.Y."/>
            <person name="Lim Z.W."/>
            <person name="Bezault E."/>
            <person name="Turner-Maier J."/>
            <person name="Johnson J."/>
            <person name="Alcazar R."/>
            <person name="Noh H.J."/>
            <person name="Russell P."/>
            <person name="Aken B."/>
            <person name="Alfoldi J."/>
            <person name="Amemiya C."/>
            <person name="Azzouzi N."/>
            <person name="Baroiller J.F."/>
            <person name="Barloy-Hubler F."/>
            <person name="Berlin A."/>
            <person name="Bloomquist R."/>
            <person name="Carleton K.L."/>
            <person name="Conte M.A."/>
            <person name="D'Cotta H."/>
            <person name="Eshel O."/>
            <person name="Gaffney L."/>
            <person name="Galibert F."/>
            <person name="Gante H.F."/>
            <person name="Gnerre S."/>
            <person name="Greuter L."/>
            <person name="Guyon R."/>
            <person name="Haddad N.S."/>
            <person name="Haerty W."/>
            <person name="Harris R.M."/>
            <person name="Hofmann H.A."/>
            <person name="Hourlier T."/>
            <person name="Hulata G."/>
            <person name="Jaffe D.B."/>
            <person name="Lara M."/>
            <person name="Lee A.P."/>
            <person name="MacCallum I."/>
            <person name="Mwaiko S."/>
            <person name="Nikaido M."/>
            <person name="Nishihara H."/>
            <person name="Ozouf-Costaz C."/>
            <person name="Penman D.J."/>
            <person name="Przybylski D."/>
            <person name="Rakotomanga M."/>
            <person name="Renn S.C.P."/>
            <person name="Ribeiro F.J."/>
            <person name="Ron M."/>
            <person name="Salzburger W."/>
            <person name="Sanchez-Pulido L."/>
            <person name="Santos M.E."/>
            <person name="Searle S."/>
            <person name="Sharpe T."/>
            <person name="Swofford R."/>
            <person name="Tan F.J."/>
            <person name="Williams L."/>
            <person name="Young S."/>
            <person name="Yin S."/>
            <person name="Okada N."/>
            <person name="Kocher T.D."/>
            <person name="Miska E.A."/>
            <person name="Lander E.S."/>
            <person name="Venkatesh B."/>
            <person name="Fernald R.D."/>
            <person name="Meyer A."/>
            <person name="Ponting C.P."/>
            <person name="Streelman J.T."/>
            <person name="Lindblad-Toh K."/>
            <person name="Seehausen O."/>
            <person name="Di Palma F."/>
        </authorList>
    </citation>
    <scope>NUCLEOTIDE SEQUENCE</scope>
</reference>
<dbReference type="PANTHER" id="PTHR45870">
    <property type="entry name" value="TUBULIN MONOGLYCYLASE TTLL3"/>
    <property type="match status" value="1"/>
</dbReference>
<evidence type="ECO:0000256" key="3">
    <source>
        <dbReference type="ARBA" id="ARBA00022840"/>
    </source>
</evidence>
<dbReference type="GO" id="GO:0005524">
    <property type="term" value="F:ATP binding"/>
    <property type="evidence" value="ECO:0007669"/>
    <property type="project" value="UniProtKB-KW"/>
</dbReference>
<name>A0A3P9BX17_9CICH</name>
<keyword evidence="5" id="KW-1185">Reference proteome</keyword>
<protein>
    <submittedName>
        <fullName evidence="4">Uncharacterized protein</fullName>
    </submittedName>
</protein>
<accession>A0A3P9BX17</accession>
<dbReference type="GO" id="GO:0003341">
    <property type="term" value="P:cilium movement"/>
    <property type="evidence" value="ECO:0007669"/>
    <property type="project" value="TreeGrafter"/>
</dbReference>
<keyword evidence="2" id="KW-0547">Nucleotide-binding</keyword>
<dbReference type="PANTHER" id="PTHR45870:SF2">
    <property type="entry name" value="TUBULIN MONOGLYCYLASE TTLL3"/>
    <property type="match status" value="1"/>
</dbReference>